<evidence type="ECO:0000313" key="2">
    <source>
        <dbReference type="EMBL" id="MDT6991884.1"/>
    </source>
</evidence>
<name>A0AAW8W0D4_LACPE</name>
<dbReference type="EMBL" id="JAVLAQ010000005">
    <property type="protein sequence ID" value="MDT6991884.1"/>
    <property type="molecule type" value="Genomic_DNA"/>
</dbReference>
<sequence length="172" mass="18880">MADITHGAWIKDGKAVDVVYQGGVKVYGKNLILNSSTPKVIIRPDQNLGYPNWTNTAVYWRLKSNVTYTFSALATAETTDKSAEQWGIRIFKTYGNHEATHINLPANTGKRQSFTFTTPDDGISYDVLIYSGGVGVGYTPSDLKIVTTVSDYKLEKGSVATPWTPAPEDILN</sequence>
<protein>
    <submittedName>
        <fullName evidence="1">Uncharacterized protein</fullName>
    </submittedName>
</protein>
<dbReference type="Proteomes" id="UP001267003">
    <property type="component" value="Unassembled WGS sequence"/>
</dbReference>
<proteinExistence type="predicted"/>
<evidence type="ECO:0000313" key="1">
    <source>
        <dbReference type="EMBL" id="MDT6991133.1"/>
    </source>
</evidence>
<dbReference type="RefSeq" id="WP_216780894.1">
    <property type="nucleotide sequence ID" value="NZ_JAGXBR010000057.1"/>
</dbReference>
<dbReference type="EMBL" id="JAVLAQ010000002">
    <property type="protein sequence ID" value="MDT6991133.1"/>
    <property type="molecule type" value="Genomic_DNA"/>
</dbReference>
<gene>
    <name evidence="1" type="ORF">RI536_13795</name>
    <name evidence="2" type="ORF">RI536_17770</name>
</gene>
<accession>A0AAW8W0D4</accession>
<organism evidence="1 3">
    <name type="scientific">Lactiplantibacillus pentosus</name>
    <name type="common">Lactobacillus pentosus</name>
    <dbReference type="NCBI Taxonomy" id="1589"/>
    <lineage>
        <taxon>Bacteria</taxon>
        <taxon>Bacillati</taxon>
        <taxon>Bacillota</taxon>
        <taxon>Bacilli</taxon>
        <taxon>Lactobacillales</taxon>
        <taxon>Lactobacillaceae</taxon>
        <taxon>Lactiplantibacillus</taxon>
    </lineage>
</organism>
<evidence type="ECO:0000313" key="3">
    <source>
        <dbReference type="Proteomes" id="UP001267003"/>
    </source>
</evidence>
<comment type="caution">
    <text evidence="1">The sequence shown here is derived from an EMBL/GenBank/DDBJ whole genome shotgun (WGS) entry which is preliminary data.</text>
</comment>
<reference evidence="1" key="1">
    <citation type="submission" date="2023-08" db="EMBL/GenBank/DDBJ databases">
        <authorList>
            <person name="Page C.A."/>
            <person name="Perez-Diaz I.M."/>
        </authorList>
    </citation>
    <scope>NUCLEOTIDE SEQUENCE</scope>
    <source>
        <strain evidence="1">7.8.46</strain>
    </source>
</reference>
<dbReference type="AlphaFoldDB" id="A0AAW8W0D4"/>